<dbReference type="SUPFAM" id="SSF56801">
    <property type="entry name" value="Acetyl-CoA synthetase-like"/>
    <property type="match status" value="1"/>
</dbReference>
<feature type="binding site" evidence="8">
    <location>
        <begin position="411"/>
        <end position="416"/>
    </location>
    <ligand>
        <name>ATP</name>
        <dbReference type="ChEBI" id="CHEBI:30616"/>
    </ligand>
</feature>
<evidence type="ECO:0000256" key="4">
    <source>
        <dbReference type="ARBA" id="ARBA00022741"/>
    </source>
</evidence>
<comment type="caution">
    <text evidence="12">The sequence shown here is derived from an EMBL/GenBank/DDBJ whole genome shotgun (WGS) entry which is preliminary data.</text>
</comment>
<gene>
    <name evidence="12" type="primary">acs</name>
    <name evidence="8" type="synonym">acsA</name>
    <name evidence="12" type="ORF">LRP50_22035</name>
</gene>
<comment type="catalytic activity">
    <reaction evidence="8">
        <text>acetate + ATP + CoA = acetyl-CoA + AMP + diphosphate</text>
        <dbReference type="Rhea" id="RHEA:23176"/>
        <dbReference type="ChEBI" id="CHEBI:30089"/>
        <dbReference type="ChEBI" id="CHEBI:30616"/>
        <dbReference type="ChEBI" id="CHEBI:33019"/>
        <dbReference type="ChEBI" id="CHEBI:57287"/>
        <dbReference type="ChEBI" id="CHEBI:57288"/>
        <dbReference type="ChEBI" id="CHEBI:456215"/>
        <dbReference type="EC" id="6.2.1.1"/>
    </reaction>
</comment>
<keyword evidence="6 8" id="KW-0460">Magnesium</keyword>
<evidence type="ECO:0000256" key="8">
    <source>
        <dbReference type="HAMAP-Rule" id="MF_01123"/>
    </source>
</evidence>
<keyword evidence="3 8" id="KW-0479">Metal-binding</keyword>
<sequence length="649" mass="71261">MSEVHLHPVMPEIEANAHVNNDGYREMYQQSVVNPEGFWREHGKIVDWIKPYTKVKHTSFDTGHVDIKWFEDGTLNVSANCIDRHLATKGDQVALIWEGDDPADDKSLTYNELHTEVCKFANALKGQGVRKGDVVCLYMPMVLEAAVAMLACTRIGAVHTIVFGGFSPDALAGRIVDSNAKVVITADEGVRGGRAVPLKQNVDAALANPAVNCVEKVVVYQRTGNTVEWQSDRDVWWHEATAVVSDNCEPEEMSAEDPLFILYTSGSTGTPKGVLHTTGGYLVYATMTFKYVFDYQEGEVFWCTADVGWITGHSYLVYGPLANGAKTILFEGVPNYPSTARMSEVVDKHQVNILYTAPTAIRALMAKGNEAVEGTKRDSLRIMGSVGEPINPEAWEWYYKTIGDSKCPIVDTWWQTETGGILISPLPGATALKPGSATRPFFGVQPALVDNMGNIVEGATEGNLVMLDSWPGQMRTVFGDHERFEQTYFSTFKGMYFTGDGARRDEDGYYWITGRVDDVLNVSGHRMGTAEIESALVAFDKIAEAAIVGVPHDIKGQAIYAYITLNSGEVPSAELTKEVKNWVRKEIGPIATPDFIHWTDALPKTRSGKIMRRILRKIATGDTGTLGDTSTLADPGVVDKLIAEKSSVV</sequence>
<dbReference type="CDD" id="cd05966">
    <property type="entry name" value="ACS"/>
    <property type="match status" value="1"/>
</dbReference>
<evidence type="ECO:0000256" key="1">
    <source>
        <dbReference type="ARBA" id="ARBA00006432"/>
    </source>
</evidence>
<feature type="binding site" evidence="8">
    <location>
        <begin position="387"/>
        <end position="389"/>
    </location>
    <ligand>
        <name>ATP</name>
        <dbReference type="ChEBI" id="CHEBI:30616"/>
    </ligand>
</feature>
<dbReference type="GO" id="GO:0003987">
    <property type="term" value="F:acetate-CoA ligase activity"/>
    <property type="evidence" value="ECO:0007669"/>
    <property type="project" value="UniProtKB-EC"/>
</dbReference>
<feature type="modified residue" description="N6-acetyllysine" evidence="8">
    <location>
        <position position="609"/>
    </location>
</feature>
<dbReference type="NCBIfam" id="TIGR02188">
    <property type="entry name" value="Ac_CoA_lig_AcsA"/>
    <property type="match status" value="1"/>
</dbReference>
<dbReference type="InterPro" id="IPR011904">
    <property type="entry name" value="Ac_CoA_lig"/>
</dbReference>
<comment type="cofactor">
    <cofactor evidence="8">
        <name>Mg(2+)</name>
        <dbReference type="ChEBI" id="CHEBI:18420"/>
    </cofactor>
</comment>
<dbReference type="NCBIfam" id="NF001208">
    <property type="entry name" value="PRK00174.1"/>
    <property type="match status" value="1"/>
</dbReference>
<dbReference type="InterPro" id="IPR000873">
    <property type="entry name" value="AMP-dep_synth/lig_dom"/>
</dbReference>
<reference evidence="12" key="1">
    <citation type="submission" date="2021-12" db="EMBL/GenBank/DDBJ databases">
        <title>Enterovibrio ZSDZ35 sp. nov. and Enterovibrio ZSDZ42 sp. nov., isolated from coastal seawater in Qingdao.</title>
        <authorList>
            <person name="Zhang P."/>
        </authorList>
    </citation>
    <scope>NUCLEOTIDE SEQUENCE</scope>
    <source>
        <strain evidence="12">ZSDZ42</strain>
    </source>
</reference>
<comment type="PTM">
    <text evidence="8">Acetylated. Deacetylation by the SIR2-homolog deacetylase activates the enzyme.</text>
</comment>
<evidence type="ECO:0000256" key="3">
    <source>
        <dbReference type="ARBA" id="ARBA00022723"/>
    </source>
</evidence>
<dbReference type="Pfam" id="PF13193">
    <property type="entry name" value="AMP-binding_C"/>
    <property type="match status" value="1"/>
</dbReference>
<dbReference type="InterPro" id="IPR032387">
    <property type="entry name" value="ACAS_N"/>
</dbReference>
<dbReference type="PANTHER" id="PTHR24095:SF243">
    <property type="entry name" value="ACETYL-COENZYME A SYNTHETASE"/>
    <property type="match status" value="1"/>
</dbReference>
<comment type="function">
    <text evidence="8">Catalyzes the conversion of acetate into acetyl-CoA (AcCoA), an essential intermediate at the junction of anabolic and catabolic pathways. AcsA undergoes a two-step reaction. In the first half reaction, AcsA combines acetate with ATP to form acetyl-adenylate (AcAMP) intermediate. In the second half reaction, it can then transfer the acetyl group from AcAMP to the sulfhydryl group of CoA, forming the product AcCoA.</text>
</comment>
<evidence type="ECO:0000259" key="10">
    <source>
        <dbReference type="Pfam" id="PF13193"/>
    </source>
</evidence>
<dbReference type="PANTHER" id="PTHR24095">
    <property type="entry name" value="ACETYL-COENZYME A SYNTHETASE"/>
    <property type="match status" value="1"/>
</dbReference>
<evidence type="ECO:0000256" key="7">
    <source>
        <dbReference type="ARBA" id="ARBA00022990"/>
    </source>
</evidence>
<feature type="domain" description="AMP-binding enzyme C-terminal" evidence="10">
    <location>
        <begin position="531"/>
        <end position="609"/>
    </location>
</feature>
<dbReference type="InterPro" id="IPR020845">
    <property type="entry name" value="AMP-binding_CS"/>
</dbReference>
<organism evidence="12 13">
    <name type="scientific">Enterovibrio gelatinilyticus</name>
    <dbReference type="NCBI Taxonomy" id="2899819"/>
    <lineage>
        <taxon>Bacteria</taxon>
        <taxon>Pseudomonadati</taxon>
        <taxon>Pseudomonadota</taxon>
        <taxon>Gammaproteobacteria</taxon>
        <taxon>Vibrionales</taxon>
        <taxon>Vibrionaceae</taxon>
        <taxon>Enterovibrio</taxon>
    </lineage>
</organism>
<comment type="similarity">
    <text evidence="1 8">Belongs to the ATP-dependent AMP-binding enzyme family.</text>
</comment>
<feature type="binding site" evidence="8">
    <location>
        <position position="584"/>
    </location>
    <ligand>
        <name>CoA</name>
        <dbReference type="ChEBI" id="CHEBI:57287"/>
    </ligand>
</feature>
<feature type="binding site" evidence="8">
    <location>
        <position position="311"/>
    </location>
    <ligand>
        <name>CoA</name>
        <dbReference type="ChEBI" id="CHEBI:57287"/>
    </ligand>
</feature>
<protein>
    <recommendedName>
        <fullName evidence="8">Acetyl-coenzyme A synthetase</fullName>
        <shortName evidence="8">AcCoA synthetase</shortName>
        <shortName evidence="8">Acs</shortName>
        <ecNumber evidence="8">6.2.1.1</ecNumber>
    </recommendedName>
    <alternativeName>
        <fullName evidence="8">Acetate--CoA ligase</fullName>
    </alternativeName>
    <alternativeName>
        <fullName evidence="8">Acyl-activating enzyme</fullName>
    </alternativeName>
</protein>
<dbReference type="InterPro" id="IPR045851">
    <property type="entry name" value="AMP-bd_C_sf"/>
</dbReference>
<dbReference type="EMBL" id="JAJUBC010000035">
    <property type="protein sequence ID" value="MDD1795804.1"/>
    <property type="molecule type" value="Genomic_DNA"/>
</dbReference>
<evidence type="ECO:0000256" key="5">
    <source>
        <dbReference type="ARBA" id="ARBA00022840"/>
    </source>
</evidence>
<proteinExistence type="inferred from homology"/>
<dbReference type="Proteomes" id="UP001149400">
    <property type="component" value="Unassembled WGS sequence"/>
</dbReference>
<dbReference type="Pfam" id="PF16177">
    <property type="entry name" value="ACAS_N"/>
    <property type="match status" value="1"/>
</dbReference>
<feature type="binding site" evidence="8">
    <location>
        <position position="500"/>
    </location>
    <ligand>
        <name>ATP</name>
        <dbReference type="ChEBI" id="CHEBI:30616"/>
    </ligand>
</feature>
<feature type="binding site" evidence="8">
    <location>
        <position position="539"/>
    </location>
    <ligand>
        <name>Mg(2+)</name>
        <dbReference type="ChEBI" id="CHEBI:18420"/>
    </ligand>
</feature>
<evidence type="ECO:0000313" key="12">
    <source>
        <dbReference type="EMBL" id="MDD1795804.1"/>
    </source>
</evidence>
<feature type="binding site" evidence="8">
    <location>
        <begin position="191"/>
        <end position="194"/>
    </location>
    <ligand>
        <name>CoA</name>
        <dbReference type="ChEBI" id="CHEBI:57287"/>
    </ligand>
</feature>
<dbReference type="EC" id="6.2.1.1" evidence="8"/>
<feature type="domain" description="AMP-dependent synthetase/ligase" evidence="9">
    <location>
        <begin position="83"/>
        <end position="466"/>
    </location>
</feature>
<dbReference type="PROSITE" id="PS00455">
    <property type="entry name" value="AMP_BINDING"/>
    <property type="match status" value="1"/>
</dbReference>
<keyword evidence="2 8" id="KW-0436">Ligase</keyword>
<dbReference type="InterPro" id="IPR025110">
    <property type="entry name" value="AMP-bd_C"/>
</dbReference>
<dbReference type="Pfam" id="PF00501">
    <property type="entry name" value="AMP-binding"/>
    <property type="match status" value="1"/>
</dbReference>
<keyword evidence="5 8" id="KW-0067">ATP-binding</keyword>
<dbReference type="InterPro" id="IPR042099">
    <property type="entry name" value="ANL_N_sf"/>
</dbReference>
<evidence type="ECO:0000313" key="13">
    <source>
        <dbReference type="Proteomes" id="UP001149400"/>
    </source>
</evidence>
<keyword evidence="7 8" id="KW-0007">Acetylation</keyword>
<feature type="binding site" evidence="8">
    <location>
        <position position="523"/>
    </location>
    <ligand>
        <name>CoA</name>
        <dbReference type="ChEBI" id="CHEBI:57287"/>
    </ligand>
</feature>
<feature type="binding site" evidence="8">
    <location>
        <position position="537"/>
    </location>
    <ligand>
        <name>Mg(2+)</name>
        <dbReference type="ChEBI" id="CHEBI:18420"/>
    </ligand>
</feature>
<dbReference type="HAMAP" id="MF_01123">
    <property type="entry name" value="Ac_CoA_synth"/>
    <property type="match status" value="1"/>
</dbReference>
<keyword evidence="4 8" id="KW-0547">Nucleotide-binding</keyword>
<accession>A0ABT5R6A5</accession>
<name>A0ABT5R6A5_9GAMM</name>
<dbReference type="Gene3D" id="3.30.300.30">
    <property type="match status" value="1"/>
</dbReference>
<feature type="binding site" evidence="8">
    <location>
        <position position="335"/>
    </location>
    <ligand>
        <name>CoA</name>
        <dbReference type="ChEBI" id="CHEBI:57287"/>
    </ligand>
</feature>
<feature type="binding site" evidence="8">
    <location>
        <position position="526"/>
    </location>
    <ligand>
        <name>ATP</name>
        <dbReference type="ChEBI" id="CHEBI:30616"/>
    </ligand>
</feature>
<keyword evidence="13" id="KW-1185">Reference proteome</keyword>
<feature type="binding site" evidence="8">
    <location>
        <position position="542"/>
    </location>
    <ligand>
        <name>Mg(2+)</name>
        <dbReference type="ChEBI" id="CHEBI:18420"/>
    </ligand>
</feature>
<feature type="binding site" evidence="8">
    <location>
        <position position="515"/>
    </location>
    <ligand>
        <name>ATP</name>
        <dbReference type="ChEBI" id="CHEBI:30616"/>
    </ligand>
</feature>
<evidence type="ECO:0000259" key="11">
    <source>
        <dbReference type="Pfam" id="PF16177"/>
    </source>
</evidence>
<evidence type="ECO:0000259" key="9">
    <source>
        <dbReference type="Pfam" id="PF00501"/>
    </source>
</evidence>
<feature type="domain" description="Acetyl-coenzyme A synthetase N-terminal" evidence="11">
    <location>
        <begin position="24"/>
        <end position="81"/>
    </location>
</feature>
<evidence type="ECO:0000256" key="2">
    <source>
        <dbReference type="ARBA" id="ARBA00022598"/>
    </source>
</evidence>
<dbReference type="RefSeq" id="WP_274166584.1">
    <property type="nucleotide sequence ID" value="NZ_JAJUBC010000035.1"/>
</dbReference>
<evidence type="ECO:0000256" key="6">
    <source>
        <dbReference type="ARBA" id="ARBA00022842"/>
    </source>
</evidence>
<dbReference type="Gene3D" id="3.40.50.12780">
    <property type="entry name" value="N-terminal domain of ligase-like"/>
    <property type="match status" value="1"/>
</dbReference>